<dbReference type="HOGENOM" id="CLU_001485_2_2_1"/>
<dbReference type="InterPro" id="IPR027640">
    <property type="entry name" value="Kinesin-like_fam"/>
</dbReference>
<proteinExistence type="inferred from homology"/>
<dbReference type="OMA" id="FFFDKVY"/>
<evidence type="ECO:0000256" key="3">
    <source>
        <dbReference type="ARBA" id="ARBA00022840"/>
    </source>
</evidence>
<dbReference type="InterPro" id="IPR027417">
    <property type="entry name" value="P-loop_NTPase"/>
</dbReference>
<dbReference type="GO" id="GO:0015630">
    <property type="term" value="C:microtubule cytoskeleton"/>
    <property type="evidence" value="ECO:0007669"/>
    <property type="project" value="TreeGrafter"/>
</dbReference>
<evidence type="ECO:0000256" key="4">
    <source>
        <dbReference type="ARBA" id="ARBA00023212"/>
    </source>
</evidence>
<dbReference type="GO" id="GO:0008017">
    <property type="term" value="F:microtubule binding"/>
    <property type="evidence" value="ECO:0007669"/>
    <property type="project" value="InterPro"/>
</dbReference>
<comment type="subcellular location">
    <subcellularLocation>
        <location evidence="1">Cytoplasm</location>
        <location evidence="1">Cytoskeleton</location>
    </subcellularLocation>
</comment>
<dbReference type="GeneTree" id="ENSGT00940000167703"/>
<name>S4RZ05_PETMA</name>
<comment type="similarity">
    <text evidence="5">Belongs to the TRAFAC class myosin-kinesin ATPase superfamily. Kinesin family.</text>
</comment>
<organism evidence="7">
    <name type="scientific">Petromyzon marinus</name>
    <name type="common">Sea lamprey</name>
    <dbReference type="NCBI Taxonomy" id="7757"/>
    <lineage>
        <taxon>Eukaryota</taxon>
        <taxon>Metazoa</taxon>
        <taxon>Chordata</taxon>
        <taxon>Craniata</taxon>
        <taxon>Vertebrata</taxon>
        <taxon>Cyclostomata</taxon>
        <taxon>Hyperoartia</taxon>
        <taxon>Petromyzontiformes</taxon>
        <taxon>Petromyzontidae</taxon>
        <taxon>Petromyzon</taxon>
    </lineage>
</organism>
<dbReference type="GO" id="GO:0007018">
    <property type="term" value="P:microtubule-based movement"/>
    <property type="evidence" value="ECO:0007669"/>
    <property type="project" value="InterPro"/>
</dbReference>
<evidence type="ECO:0000313" key="7">
    <source>
        <dbReference type="Ensembl" id="ENSPMAP00000010446.1"/>
    </source>
</evidence>
<dbReference type="PANTHER" id="PTHR47972">
    <property type="entry name" value="KINESIN-LIKE PROTEIN KLP-3"/>
    <property type="match status" value="1"/>
</dbReference>
<feature type="binding site" evidence="5">
    <location>
        <begin position="140"/>
        <end position="147"/>
    </location>
    <ligand>
        <name>ATP</name>
        <dbReference type="ChEBI" id="CHEBI:30616"/>
    </ligand>
</feature>
<keyword evidence="5" id="KW-0505">Motor protein</keyword>
<keyword evidence="3 5" id="KW-0067">ATP-binding</keyword>
<keyword evidence="4" id="KW-0206">Cytoskeleton</keyword>
<dbReference type="PRINTS" id="PR00380">
    <property type="entry name" value="KINESINHEAVY"/>
</dbReference>
<dbReference type="Ensembl" id="ENSPMAT00000010492.1">
    <property type="protein sequence ID" value="ENSPMAP00000010446.1"/>
    <property type="gene ID" value="ENSPMAG00000009502.1"/>
</dbReference>
<accession>S4RZ05</accession>
<dbReference type="Pfam" id="PF00225">
    <property type="entry name" value="Kinesin"/>
    <property type="match status" value="1"/>
</dbReference>
<dbReference type="SUPFAM" id="SSF52540">
    <property type="entry name" value="P-loop containing nucleoside triphosphate hydrolases"/>
    <property type="match status" value="1"/>
</dbReference>
<dbReference type="InterPro" id="IPR036961">
    <property type="entry name" value="Kinesin_motor_dom_sf"/>
</dbReference>
<evidence type="ECO:0000256" key="1">
    <source>
        <dbReference type="ARBA" id="ARBA00004245"/>
    </source>
</evidence>
<sequence>DGARRDLGELGRLIQSLTSAVRRMAGLAAASAGSLDEARSLYRREALQRRLLHDQLTELRGNIRVFCRGRPGAPDGGVPGLEFSPSAGEVLVMQSEGKTTSFAFDQVFPPNATQEQVFADTLPLITSCVDGYNVCILAYGQTGSGKTHTMMGTSNAPGVNVRSVKELLNICKERHNVKYTLKISMLEIYNETVRDLLGKPGSGPLEVRGQARSVTVPGLTTTIVTSEEDIVRVMETAHKHRTVASTKMNIHSSRSHLLTTLSLEGLDVVSGSASHGSLILGDLAGSERISRTEATGQRLVEAAAINKSLTSLGQVFLALRNGSLHVPYRNSKLTHLLQPALGGNAKACVFVTVSADDANRGETLSTLQFGSSIRQVALGAAAQR</sequence>
<reference evidence="7" key="1">
    <citation type="submission" date="2025-08" db="UniProtKB">
        <authorList>
            <consortium name="Ensembl"/>
        </authorList>
    </citation>
    <scope>IDENTIFICATION</scope>
</reference>
<dbReference type="STRING" id="7757.ENSPMAP00000010446"/>
<evidence type="ECO:0000256" key="2">
    <source>
        <dbReference type="ARBA" id="ARBA00022741"/>
    </source>
</evidence>
<feature type="domain" description="Kinesin motor" evidence="6">
    <location>
        <begin position="62"/>
        <end position="376"/>
    </location>
</feature>
<dbReference type="InterPro" id="IPR001752">
    <property type="entry name" value="Kinesin_motor_dom"/>
</dbReference>
<evidence type="ECO:0000256" key="5">
    <source>
        <dbReference type="PROSITE-ProRule" id="PRU00283"/>
    </source>
</evidence>
<dbReference type="PANTHER" id="PTHR47972:SF65">
    <property type="entry name" value="KINESIN-LIKE PROTEIN"/>
    <property type="match status" value="1"/>
</dbReference>
<evidence type="ECO:0000259" key="6">
    <source>
        <dbReference type="PROSITE" id="PS50067"/>
    </source>
</evidence>
<protein>
    <recommendedName>
        <fullName evidence="6">Kinesin motor domain-containing protein</fullName>
    </recommendedName>
</protein>
<dbReference type="GO" id="GO:0003777">
    <property type="term" value="F:microtubule motor activity"/>
    <property type="evidence" value="ECO:0007669"/>
    <property type="project" value="InterPro"/>
</dbReference>
<dbReference type="Gene3D" id="3.40.850.10">
    <property type="entry name" value="Kinesin motor domain"/>
    <property type="match status" value="1"/>
</dbReference>
<keyword evidence="2 5" id="KW-0547">Nucleotide-binding</keyword>
<reference evidence="7" key="2">
    <citation type="submission" date="2025-09" db="UniProtKB">
        <authorList>
            <consortium name="Ensembl"/>
        </authorList>
    </citation>
    <scope>IDENTIFICATION</scope>
</reference>
<dbReference type="GO" id="GO:0005524">
    <property type="term" value="F:ATP binding"/>
    <property type="evidence" value="ECO:0007669"/>
    <property type="project" value="UniProtKB-UniRule"/>
</dbReference>
<dbReference type="PROSITE" id="PS50067">
    <property type="entry name" value="KINESIN_MOTOR_2"/>
    <property type="match status" value="1"/>
</dbReference>
<dbReference type="SMART" id="SM00129">
    <property type="entry name" value="KISc"/>
    <property type="match status" value="1"/>
</dbReference>
<dbReference type="AlphaFoldDB" id="S4RZ05"/>
<keyword evidence="4" id="KW-0963">Cytoplasm</keyword>